<evidence type="ECO:0000313" key="2">
    <source>
        <dbReference type="EMBL" id="KKN65692.1"/>
    </source>
</evidence>
<accession>A0A0F9SSY2</accession>
<comment type="caution">
    <text evidence="2">The sequence shown here is derived from an EMBL/GenBank/DDBJ whole genome shotgun (WGS) entry which is preliminary data.</text>
</comment>
<proteinExistence type="predicted"/>
<dbReference type="SUPFAM" id="SSF48452">
    <property type="entry name" value="TPR-like"/>
    <property type="match status" value="1"/>
</dbReference>
<dbReference type="AlphaFoldDB" id="A0A0F9SSY2"/>
<organism evidence="2">
    <name type="scientific">marine sediment metagenome</name>
    <dbReference type="NCBI Taxonomy" id="412755"/>
    <lineage>
        <taxon>unclassified sequences</taxon>
        <taxon>metagenomes</taxon>
        <taxon>ecological metagenomes</taxon>
    </lineage>
</organism>
<dbReference type="EMBL" id="LAZR01000518">
    <property type="protein sequence ID" value="KKN65692.1"/>
    <property type="molecule type" value="Genomic_DNA"/>
</dbReference>
<evidence type="ECO:0000256" key="1">
    <source>
        <dbReference type="SAM" id="MobiDB-lite"/>
    </source>
</evidence>
<reference evidence="2" key="1">
    <citation type="journal article" date="2015" name="Nature">
        <title>Complex archaea that bridge the gap between prokaryotes and eukaryotes.</title>
        <authorList>
            <person name="Spang A."/>
            <person name="Saw J.H."/>
            <person name="Jorgensen S.L."/>
            <person name="Zaremba-Niedzwiedzka K."/>
            <person name="Martijn J."/>
            <person name="Lind A.E."/>
            <person name="van Eijk R."/>
            <person name="Schleper C."/>
            <person name="Guy L."/>
            <person name="Ettema T.J."/>
        </authorList>
    </citation>
    <scope>NUCLEOTIDE SEQUENCE</scope>
</reference>
<name>A0A0F9SSY2_9ZZZZ</name>
<feature type="region of interest" description="Disordered" evidence="1">
    <location>
        <begin position="860"/>
        <end position="881"/>
    </location>
</feature>
<dbReference type="InterPro" id="IPR011990">
    <property type="entry name" value="TPR-like_helical_dom_sf"/>
</dbReference>
<gene>
    <name evidence="2" type="ORF">LCGC14_0479170</name>
</gene>
<protein>
    <submittedName>
        <fullName evidence="2">Uncharacterized protein</fullName>
    </submittedName>
</protein>
<sequence length="1087" mass="123546">MSQHKPADPLFSPKKFLKERRPERFSDSVRREIGRLDRGFLEYQLDTLNRRNKELAFEDFAKKLCESAICPNLLEQTGPVAGGDGKVDTQTFPVSEQVKLRWYVGVNDDAHKERWAFAVSTQVEWKQKCRKDVLKIKGTDRGYVKAFFVTNQFTKGNQRSALEDELTKGTEIDVRILDRSWILDQIFSLGLEEMAIETLGIEVDWRREVQTGIADYARELRLKEIEETIKATVNLSAISTEEVGEFLEAAILSKELEKPEVETRGRFDQAVAVTKKFGTVFQQFKTHYQYAWAAYWWLEDFDLFRTEFLSSLAVAQTLDYASQWGDVVTLFGLYSSAFKIRGQGDKTELESLRKQLRAALHSIVDMDDRPSNSLMGEAYLQIMALYSIGAPEDADQIFSSLLDIFERGENLIGFAHSELYHLVIELDDVMGDLESYEALLDYITQSFSDREGRSKAAQMWLNRGARRLDTRKPYEAIKLLGKSLAGLYQKGHEQELYGALNFLAKAYSEVDLLWAARASHLLASTLATNEYWTEGELLPGQVFSFIRLAKVELRLGRIHAALAWWHLALLISQGFKEELISEDELQRFDAFLSQIIVNSNHEVLSALANLPNWLVAHGLVVSESTLLYVLGYEELAQENTNETAEGLLDFIKMVRDVDLGIKPPPINLLAGRYSSLKTIVMGCEVEVSFPNRTPFLELAETISSALESILATVIVDHIVITEKRLVIEISVDDDEEISITHEVNDSDRDLVFEVLCSSFSNRKLNVDGQAVIQQWLQEFLIDVFSRIVHVKDSHTTLKTMFVEDQVMQRAVSFSSCFTALCHVFGDDATGSIKSILEMPEQRDFPLLRKEKWDAGFPKNPMKTTRVDSLKPSEGAPRLDMIDPEKSRHGDYKHHGLINVRLWNQATWNGVAFMSSKGTPPVLIVLFRNKGAAEKIFEELVETIGKDDPKNRLRVTIIRGVNQQNPHEYRVHLSENFEANENGKIMMVSRINTMHPQSSVNLDRFLRDYKQAGEYVLTFGVIDQNSSTPHLPTWKNGSYLGIRDLNVIQGWEVGRNSLDSVAIQSSDDPIIPKGVDAPPVWQLLKVKK</sequence>